<evidence type="ECO:0000256" key="2">
    <source>
        <dbReference type="ARBA" id="ARBA00004953"/>
    </source>
</evidence>
<sequence length="307" mass="32482">MPSAILSPGLSALALGFTLELAVGEPKHWHPLVAFGTLASWLEVRLNLGRSRFTRGLAAVCLLLVPALLAFALARHYAGWVADGIALWFALGAKSLYQHIEAIRAPLMAGRLDEARAAVGRIVSRDTSALDETGVCRATLESLLENGSDAVAATLFWFALAGGYGVILHRLVNTLDAMWGYRTARFERFGKAAARLDDLLNCLPARLTALAYALCGDTRRAVAAWRHQASGWESPNAGPVMASGAGALGVRLGGAACYHGQREIRPALGMGRPPVTGDIARGLALTARAGVLLAALLTALEVARWIS</sequence>
<evidence type="ECO:0000256" key="4">
    <source>
        <dbReference type="ARBA" id="ARBA00022475"/>
    </source>
</evidence>
<dbReference type="PANTHER" id="PTHR34308">
    <property type="entry name" value="COBALAMIN BIOSYNTHESIS PROTEIN CBIB"/>
    <property type="match status" value="1"/>
</dbReference>
<keyword evidence="5 9" id="KW-0169">Cobalamin biosynthesis</keyword>
<evidence type="ECO:0000256" key="1">
    <source>
        <dbReference type="ARBA" id="ARBA00004651"/>
    </source>
</evidence>
<keyword evidence="7 9" id="KW-1133">Transmembrane helix</keyword>
<comment type="similarity">
    <text evidence="3 9">Belongs to the CobD/CbiB family.</text>
</comment>
<dbReference type="Proteomes" id="UP000645257">
    <property type="component" value="Unassembled WGS sequence"/>
</dbReference>
<dbReference type="GO" id="GO:0009236">
    <property type="term" value="P:cobalamin biosynthetic process"/>
    <property type="evidence" value="ECO:0007669"/>
    <property type="project" value="UniProtKB-UniRule"/>
</dbReference>
<evidence type="ECO:0000256" key="7">
    <source>
        <dbReference type="ARBA" id="ARBA00022989"/>
    </source>
</evidence>
<comment type="caution">
    <text evidence="10">The sequence shown here is derived from an EMBL/GenBank/DDBJ whole genome shotgun (WGS) entry which is preliminary data.</text>
</comment>
<comment type="subcellular location">
    <subcellularLocation>
        <location evidence="1 9">Cell membrane</location>
        <topology evidence="1 9">Multi-pass membrane protein</topology>
    </subcellularLocation>
</comment>
<comment type="function">
    <text evidence="9">Converts cobyric acid to cobinamide by the addition of aminopropanol on the F carboxylic group.</text>
</comment>
<comment type="caution">
    <text evidence="9">Lacks conserved residue(s) required for the propagation of feature annotation.</text>
</comment>
<evidence type="ECO:0000313" key="11">
    <source>
        <dbReference type="Proteomes" id="UP000645257"/>
    </source>
</evidence>
<keyword evidence="6 9" id="KW-0812">Transmembrane</keyword>
<dbReference type="InterPro" id="IPR004485">
    <property type="entry name" value="Cobalamin_biosynth_CobD/CbiB"/>
</dbReference>
<dbReference type="AlphaFoldDB" id="A0A918NXM9"/>
<dbReference type="RefSeq" id="WP_189530746.1">
    <property type="nucleotide sequence ID" value="NZ_BMYX01000001.1"/>
</dbReference>
<reference evidence="10" key="1">
    <citation type="journal article" date="2014" name="Int. J. Syst. Evol. Microbiol.">
        <title>Complete genome sequence of Corynebacterium casei LMG S-19264T (=DSM 44701T), isolated from a smear-ripened cheese.</title>
        <authorList>
            <consortium name="US DOE Joint Genome Institute (JGI-PGF)"/>
            <person name="Walter F."/>
            <person name="Albersmeier A."/>
            <person name="Kalinowski J."/>
            <person name="Ruckert C."/>
        </authorList>
    </citation>
    <scope>NUCLEOTIDE SEQUENCE</scope>
    <source>
        <strain evidence="10">KCTC 32182</strain>
    </source>
</reference>
<dbReference type="PANTHER" id="PTHR34308:SF1">
    <property type="entry name" value="COBALAMIN BIOSYNTHESIS PROTEIN CBIB"/>
    <property type="match status" value="1"/>
</dbReference>
<evidence type="ECO:0000256" key="6">
    <source>
        <dbReference type="ARBA" id="ARBA00022692"/>
    </source>
</evidence>
<dbReference type="HAMAP" id="MF_00024">
    <property type="entry name" value="CobD_CbiB"/>
    <property type="match status" value="1"/>
</dbReference>
<name>A0A918NXM9_9NEIS</name>
<evidence type="ECO:0000256" key="8">
    <source>
        <dbReference type="ARBA" id="ARBA00023136"/>
    </source>
</evidence>
<keyword evidence="4 9" id="KW-1003">Cell membrane</keyword>
<comment type="pathway">
    <text evidence="2 9">Cofactor biosynthesis; adenosylcobalamin biosynthesis.</text>
</comment>
<dbReference type="EMBL" id="BMYX01000001">
    <property type="protein sequence ID" value="GGY05355.1"/>
    <property type="molecule type" value="Genomic_DNA"/>
</dbReference>
<feature type="transmembrane region" description="Helical" evidence="9">
    <location>
        <begin position="56"/>
        <end position="78"/>
    </location>
</feature>
<dbReference type="GO" id="GO:0005886">
    <property type="term" value="C:plasma membrane"/>
    <property type="evidence" value="ECO:0007669"/>
    <property type="project" value="UniProtKB-SubCell"/>
</dbReference>
<keyword evidence="8 9" id="KW-0472">Membrane</keyword>
<protein>
    <recommendedName>
        <fullName evidence="9">Cobalamin biosynthesis protein CobD</fullName>
    </recommendedName>
</protein>
<proteinExistence type="inferred from homology"/>
<organism evidence="10 11">
    <name type="scientific">Paludibacterium paludis</name>
    <dbReference type="NCBI Taxonomy" id="1225769"/>
    <lineage>
        <taxon>Bacteria</taxon>
        <taxon>Pseudomonadati</taxon>
        <taxon>Pseudomonadota</taxon>
        <taxon>Betaproteobacteria</taxon>
        <taxon>Neisseriales</taxon>
        <taxon>Chromobacteriaceae</taxon>
        <taxon>Paludibacterium</taxon>
    </lineage>
</organism>
<dbReference type="GO" id="GO:0048472">
    <property type="term" value="F:threonine-phosphate decarboxylase activity"/>
    <property type="evidence" value="ECO:0007669"/>
    <property type="project" value="InterPro"/>
</dbReference>
<evidence type="ECO:0000313" key="10">
    <source>
        <dbReference type="EMBL" id="GGY05355.1"/>
    </source>
</evidence>
<reference evidence="10" key="2">
    <citation type="submission" date="2020-09" db="EMBL/GenBank/DDBJ databases">
        <authorList>
            <person name="Sun Q."/>
            <person name="Kim S."/>
        </authorList>
    </citation>
    <scope>NUCLEOTIDE SEQUENCE</scope>
    <source>
        <strain evidence="10">KCTC 32182</strain>
    </source>
</reference>
<evidence type="ECO:0000256" key="9">
    <source>
        <dbReference type="HAMAP-Rule" id="MF_00024"/>
    </source>
</evidence>
<dbReference type="NCBIfam" id="TIGR00380">
    <property type="entry name" value="cobal_cbiB"/>
    <property type="match status" value="1"/>
</dbReference>
<feature type="transmembrane region" description="Helical" evidence="9">
    <location>
        <begin position="150"/>
        <end position="172"/>
    </location>
</feature>
<dbReference type="GO" id="GO:0015420">
    <property type="term" value="F:ABC-type vitamin B12 transporter activity"/>
    <property type="evidence" value="ECO:0007669"/>
    <property type="project" value="UniProtKB-UniRule"/>
</dbReference>
<dbReference type="Pfam" id="PF03186">
    <property type="entry name" value="CobD_Cbib"/>
    <property type="match status" value="1"/>
</dbReference>
<evidence type="ECO:0000256" key="3">
    <source>
        <dbReference type="ARBA" id="ARBA00006263"/>
    </source>
</evidence>
<keyword evidence="11" id="KW-1185">Reference proteome</keyword>
<accession>A0A918NXM9</accession>
<gene>
    <name evidence="9 10" type="primary">cobD</name>
    <name evidence="10" type="ORF">GCM10011289_04960</name>
</gene>
<evidence type="ECO:0000256" key="5">
    <source>
        <dbReference type="ARBA" id="ARBA00022573"/>
    </source>
</evidence>